<name>A0A940X2A7_9GAMM</name>
<dbReference type="InterPro" id="IPR046450">
    <property type="entry name" value="PA_dom_sf"/>
</dbReference>
<dbReference type="Pfam" id="PF02225">
    <property type="entry name" value="PA"/>
    <property type="match status" value="1"/>
</dbReference>
<feature type="region of interest" description="Disordered" evidence="3">
    <location>
        <begin position="26"/>
        <end position="53"/>
    </location>
</feature>
<dbReference type="CDD" id="cd04818">
    <property type="entry name" value="PA_subtilisin_1"/>
    <property type="match status" value="1"/>
</dbReference>
<evidence type="ECO:0000256" key="3">
    <source>
        <dbReference type="SAM" id="MobiDB-lite"/>
    </source>
</evidence>
<keyword evidence="6" id="KW-0378">Hydrolase</keyword>
<dbReference type="SUPFAM" id="SSF52025">
    <property type="entry name" value="PA domain"/>
    <property type="match status" value="1"/>
</dbReference>
<dbReference type="InterPro" id="IPR003137">
    <property type="entry name" value="PA_domain"/>
</dbReference>
<dbReference type="AlphaFoldDB" id="A0A940X2A7"/>
<dbReference type="SUPFAM" id="SSF55486">
    <property type="entry name" value="Metalloproteases ('zincins'), catalytic domain"/>
    <property type="match status" value="1"/>
</dbReference>
<dbReference type="GO" id="GO:0008233">
    <property type="term" value="F:peptidase activity"/>
    <property type="evidence" value="ECO:0007669"/>
    <property type="project" value="UniProtKB-KW"/>
</dbReference>
<keyword evidence="1 4" id="KW-0732">Signal</keyword>
<feature type="signal peptide" evidence="4">
    <location>
        <begin position="1"/>
        <end position="21"/>
    </location>
</feature>
<dbReference type="PANTHER" id="PTHR22702">
    <property type="entry name" value="PROTEASE-ASSOCIATED DOMAIN-CONTAINING PROTEIN"/>
    <property type="match status" value="1"/>
</dbReference>
<dbReference type="PANTHER" id="PTHR22702:SF1">
    <property type="entry name" value="PROTEASE-ASSOCIATED DOMAIN-CONTAINING PROTEIN 1"/>
    <property type="match status" value="1"/>
</dbReference>
<dbReference type="Proteomes" id="UP000673447">
    <property type="component" value="Unassembled WGS sequence"/>
</dbReference>
<evidence type="ECO:0000313" key="7">
    <source>
        <dbReference type="Proteomes" id="UP000673447"/>
    </source>
</evidence>
<organism evidence="6 7">
    <name type="scientific">Pseudoxanthomonas helianthi</name>
    <dbReference type="NCBI Taxonomy" id="1453541"/>
    <lineage>
        <taxon>Bacteria</taxon>
        <taxon>Pseudomonadati</taxon>
        <taxon>Pseudomonadota</taxon>
        <taxon>Gammaproteobacteria</taxon>
        <taxon>Lysobacterales</taxon>
        <taxon>Lysobacteraceae</taxon>
        <taxon>Pseudoxanthomonas</taxon>
    </lineage>
</organism>
<feature type="chain" id="PRO_5037414134" evidence="4">
    <location>
        <begin position="22"/>
        <end position="561"/>
    </location>
</feature>
<sequence>MKTPLLVGALAAALFAASAQAGTITPVNLDPPNQGLNDNTPRAPEGGNPGTTVGEQRRIVYQFAADLWGSVLKSNVETRVGASFQPLACTATGATLGSAGPWWIWRSPDFPVANAWYHQALANSLAGVNLMAGDPSYVAPDDIEISSRFNANLGGTNPDGTPCLSGSGWYYGLDGVTPAGKISFLDVVMHEIGHGLGFSGFVGYGSGVLGERVGTPGVNDVYTFNAYDNVKNLRFTDAGMADADRAAAMRTPGRTSWDGASVKASVPSVLTMPLILLQATGTLNANYQFYGTASFGPAATSANFGGAVVLANDGVGDTADACEALPAGSLSGKVAFVNRGTCGFEFKTVNAQNAGATAVIIGNVASSGSPATAPGMADDPTLSAGIPALSLNLTDANAFRAALPGISVVLGTVPGRVAGADAGGRALLYTPATVAGGSTFSHFDTSLTPNALMEPAINDSLAANVLVDLTVDLFADEGWRIDGKNARISGCDTGVKLYTSGGLIAGANVQAWNQLCHTNTSGKNGYQSCMSAYVANAQAAGLLLDNQADRVMACVTKTKSK</sequence>
<evidence type="ECO:0000256" key="2">
    <source>
        <dbReference type="ARBA" id="ARBA00023180"/>
    </source>
</evidence>
<proteinExistence type="predicted"/>
<evidence type="ECO:0000256" key="1">
    <source>
        <dbReference type="ARBA" id="ARBA00022729"/>
    </source>
</evidence>
<comment type="caution">
    <text evidence="6">The sequence shown here is derived from an EMBL/GenBank/DDBJ whole genome shotgun (WGS) entry which is preliminary data.</text>
</comment>
<dbReference type="EMBL" id="JAGKTC010000001">
    <property type="protein sequence ID" value="MBP3983797.1"/>
    <property type="molecule type" value="Genomic_DNA"/>
</dbReference>
<keyword evidence="7" id="KW-1185">Reference proteome</keyword>
<accession>A0A940X2A7</accession>
<keyword evidence="2" id="KW-0325">Glycoprotein</keyword>
<dbReference type="RefSeq" id="WP_210535622.1">
    <property type="nucleotide sequence ID" value="NZ_JAGKTC010000001.1"/>
</dbReference>
<dbReference type="GO" id="GO:0006508">
    <property type="term" value="P:proteolysis"/>
    <property type="evidence" value="ECO:0007669"/>
    <property type="project" value="UniProtKB-KW"/>
</dbReference>
<dbReference type="Gene3D" id="3.50.30.30">
    <property type="match status" value="1"/>
</dbReference>
<reference evidence="6" key="1">
    <citation type="journal article" date="2016" name="Int. J. Syst. Evol. Microbiol.">
        <title>Pseudoxanthomonas helianthi sp. nov., isolated from roots of Jerusalem artichoke (Helianthus tuberosus).</title>
        <authorList>
            <person name="Kittiwongwattana C."/>
            <person name="Thawai C."/>
        </authorList>
    </citation>
    <scope>NUCLEOTIDE SEQUENCE</scope>
    <source>
        <strain evidence="6">110414</strain>
    </source>
</reference>
<reference evidence="6" key="2">
    <citation type="submission" date="2021-03" db="EMBL/GenBank/DDBJ databases">
        <authorList>
            <person name="Cao W."/>
        </authorList>
    </citation>
    <scope>NUCLEOTIDE SEQUENCE</scope>
    <source>
        <strain evidence="6">110414</strain>
    </source>
</reference>
<protein>
    <submittedName>
        <fullName evidence="6">Serine protease</fullName>
    </submittedName>
</protein>
<gene>
    <name evidence="6" type="ORF">J5837_05090</name>
</gene>
<feature type="domain" description="PA" evidence="5">
    <location>
        <begin position="309"/>
        <end position="398"/>
    </location>
</feature>
<evidence type="ECO:0000256" key="4">
    <source>
        <dbReference type="SAM" id="SignalP"/>
    </source>
</evidence>
<evidence type="ECO:0000313" key="6">
    <source>
        <dbReference type="EMBL" id="MBP3983797.1"/>
    </source>
</evidence>
<keyword evidence="6" id="KW-0645">Protease</keyword>
<evidence type="ECO:0000259" key="5">
    <source>
        <dbReference type="Pfam" id="PF02225"/>
    </source>
</evidence>